<dbReference type="InterPro" id="IPR038765">
    <property type="entry name" value="Papain-like_cys_pep_sf"/>
</dbReference>
<reference evidence="3 4" key="1">
    <citation type="submission" date="2014-09" db="EMBL/GenBank/DDBJ databases">
        <title>Draft Genome Sequence of Draconibacterium sp. JN14CK-3.</title>
        <authorList>
            <person name="Dong C."/>
            <person name="Lai Q."/>
            <person name="Shao Z."/>
        </authorList>
    </citation>
    <scope>NUCLEOTIDE SEQUENCE [LARGE SCALE GENOMIC DNA]</scope>
    <source>
        <strain evidence="3 4">JN14CK-3</strain>
    </source>
</reference>
<dbReference type="Pfam" id="PF01471">
    <property type="entry name" value="PG_binding_1"/>
    <property type="match status" value="1"/>
</dbReference>
<dbReference type="Pfam" id="PF05257">
    <property type="entry name" value="CHAP"/>
    <property type="match status" value="1"/>
</dbReference>
<feature type="domain" description="Peptidoglycan binding-like" evidence="1">
    <location>
        <begin position="163"/>
        <end position="219"/>
    </location>
</feature>
<dbReference type="InterPro" id="IPR036366">
    <property type="entry name" value="PGBDSf"/>
</dbReference>
<feature type="domain" description="Peptidase C51" evidence="2">
    <location>
        <begin position="45"/>
        <end position="123"/>
    </location>
</feature>
<evidence type="ECO:0008006" key="5">
    <source>
        <dbReference type="Google" id="ProtNLM"/>
    </source>
</evidence>
<dbReference type="SUPFAM" id="SSF47090">
    <property type="entry name" value="PGBD-like"/>
    <property type="match status" value="1"/>
</dbReference>
<evidence type="ECO:0000313" key="3">
    <source>
        <dbReference type="EMBL" id="KJF45195.1"/>
    </source>
</evidence>
<gene>
    <name evidence="3" type="ORF">LH29_07340</name>
</gene>
<evidence type="ECO:0000259" key="1">
    <source>
        <dbReference type="Pfam" id="PF01471"/>
    </source>
</evidence>
<dbReference type="EMBL" id="JRHC01000001">
    <property type="protein sequence ID" value="KJF45195.1"/>
    <property type="molecule type" value="Genomic_DNA"/>
</dbReference>
<comment type="caution">
    <text evidence="3">The sequence shown here is derived from an EMBL/GenBank/DDBJ whole genome shotgun (WGS) entry which is preliminary data.</text>
</comment>
<evidence type="ECO:0000313" key="4">
    <source>
        <dbReference type="Proteomes" id="UP000032544"/>
    </source>
</evidence>
<dbReference type="InterPro" id="IPR007921">
    <property type="entry name" value="CHAP_dom"/>
</dbReference>
<dbReference type="InterPro" id="IPR002477">
    <property type="entry name" value="Peptidoglycan-bd-like"/>
</dbReference>
<protein>
    <recommendedName>
        <fullName evidence="5">TIGR02594 family protein</fullName>
    </recommendedName>
</protein>
<dbReference type="SUPFAM" id="SSF54001">
    <property type="entry name" value="Cysteine proteinases"/>
    <property type="match status" value="1"/>
</dbReference>
<dbReference type="NCBIfam" id="TIGR02594">
    <property type="entry name" value="TIGR02594 family protein"/>
    <property type="match status" value="1"/>
</dbReference>
<dbReference type="STRING" id="1544798.LH29_07340"/>
<name>A0A0D8JE84_9BACT</name>
<dbReference type="AlphaFoldDB" id="A0A0D8JE84"/>
<sequence length="225" mass="24780">MQIGMEDLLKLAFAELGTEEIVGSEHNPEVLKYAEEAGIAGVTTDEIPWCSNFVNWVAMKAGLEYSKKPNARSWLNVGVKTINPEPGDVVVFWRESPESWKGHVGFFLGVSTDKKRVYCLGGNQGNRVSVSAYRINTVLSYQRLAAREQLIIPDPLLQKGSKGAAVVALQDALKLLNINVGTSDGDFGPKTENGVKELQTRKPELKINGVYNNETRDLLESLFQA</sequence>
<evidence type="ECO:0000259" key="2">
    <source>
        <dbReference type="Pfam" id="PF05257"/>
    </source>
</evidence>
<keyword evidence="4" id="KW-1185">Reference proteome</keyword>
<dbReference type="InterPro" id="IPR036365">
    <property type="entry name" value="PGBD-like_sf"/>
</dbReference>
<proteinExistence type="predicted"/>
<dbReference type="Gene3D" id="3.90.1720.10">
    <property type="entry name" value="endopeptidase domain like (from Nostoc punctiforme)"/>
    <property type="match status" value="1"/>
</dbReference>
<dbReference type="Gene3D" id="1.10.101.10">
    <property type="entry name" value="PGBD-like superfamily/PGBD"/>
    <property type="match status" value="1"/>
</dbReference>
<dbReference type="Proteomes" id="UP000032544">
    <property type="component" value="Unassembled WGS sequence"/>
</dbReference>
<dbReference type="PATRIC" id="fig|1544798.3.peg.1472"/>
<dbReference type="InterPro" id="IPR013423">
    <property type="entry name" value="CHP02594"/>
</dbReference>
<organism evidence="3 4">
    <name type="scientific">Draconibacterium sediminis</name>
    <dbReference type="NCBI Taxonomy" id="1544798"/>
    <lineage>
        <taxon>Bacteria</taxon>
        <taxon>Pseudomonadati</taxon>
        <taxon>Bacteroidota</taxon>
        <taxon>Bacteroidia</taxon>
        <taxon>Marinilabiliales</taxon>
        <taxon>Prolixibacteraceae</taxon>
        <taxon>Draconibacterium</taxon>
    </lineage>
</organism>
<accession>A0A0D8JE84</accession>